<feature type="transmembrane region" description="Helical" evidence="1">
    <location>
        <begin position="20"/>
        <end position="40"/>
    </location>
</feature>
<evidence type="ECO:0000313" key="3">
    <source>
        <dbReference type="Proteomes" id="UP001160390"/>
    </source>
</evidence>
<sequence>MHNEDYAMSIEGVLGRQADTLRLGVILLIGLVAYISGLTPEAARAIGFIRKDILLQSRLAPKLVPEGGRFPGGAHAPDAHEDTYEEAESLLDSYLQEVDSTIRELEDTIQHVGIYNTRRATYETLLDLAVSVRGRVVLLRRDIQLASPPDELGDIGILFGPEIGDTQVITSILPFLLSCLRGMSERAIVSITPIIWQHPRPTATGLRILRWW</sequence>
<dbReference type="EMBL" id="CABFNP030000587">
    <property type="protein sequence ID" value="CAI6049443.1"/>
    <property type="molecule type" value="Genomic_DNA"/>
</dbReference>
<accession>A0AA35PUU8</accession>
<keyword evidence="1" id="KW-0812">Transmembrane</keyword>
<keyword evidence="3" id="KW-1185">Reference proteome</keyword>
<dbReference type="AlphaFoldDB" id="A0AA35PUU8"/>
<gene>
    <name evidence="2" type="ORF">CCHLO57077_00018456</name>
</gene>
<keyword evidence="1" id="KW-0472">Membrane</keyword>
<protein>
    <submittedName>
        <fullName evidence="2">Uncharacterized protein</fullName>
    </submittedName>
</protein>
<evidence type="ECO:0000256" key="1">
    <source>
        <dbReference type="SAM" id="Phobius"/>
    </source>
</evidence>
<reference evidence="2" key="1">
    <citation type="submission" date="2023-01" db="EMBL/GenBank/DDBJ databases">
        <authorList>
            <person name="Piombo E."/>
        </authorList>
    </citation>
    <scope>NUCLEOTIDE SEQUENCE</scope>
</reference>
<comment type="caution">
    <text evidence="2">The sequence shown here is derived from an EMBL/GenBank/DDBJ whole genome shotgun (WGS) entry which is preliminary data.</text>
</comment>
<name>A0AA35PUU8_9HYPO</name>
<organism evidence="2 3">
    <name type="scientific">Clonostachys chloroleuca</name>
    <dbReference type="NCBI Taxonomy" id="1926264"/>
    <lineage>
        <taxon>Eukaryota</taxon>
        <taxon>Fungi</taxon>
        <taxon>Dikarya</taxon>
        <taxon>Ascomycota</taxon>
        <taxon>Pezizomycotina</taxon>
        <taxon>Sordariomycetes</taxon>
        <taxon>Hypocreomycetidae</taxon>
        <taxon>Hypocreales</taxon>
        <taxon>Bionectriaceae</taxon>
        <taxon>Clonostachys</taxon>
    </lineage>
</organism>
<evidence type="ECO:0000313" key="2">
    <source>
        <dbReference type="EMBL" id="CAI6049443.1"/>
    </source>
</evidence>
<dbReference type="Proteomes" id="UP001160390">
    <property type="component" value="Unassembled WGS sequence"/>
</dbReference>
<keyword evidence="1" id="KW-1133">Transmembrane helix</keyword>
<proteinExistence type="predicted"/>